<feature type="transmembrane region" description="Helical" evidence="8">
    <location>
        <begin position="82"/>
        <end position="113"/>
    </location>
</feature>
<sequence length="651" mass="74924">MEPAKVRDWFLWLVAFVYLWAFASLYYQIPGLYGDHGILPVSSVLHCVADDLFECAVSGAKPTGLHLFVEWIGLSPQHAMEFAAVLGMAIASLCIVFTSFQCFTMFITLWYLYFSCFQAGQTFLWFQWDTLLVEAGFLTAMVAPFRLLRSEWLPHDNVTLFLVRWLAFRLMFASGVVKLTSECPTWWGLTALHYHFESQCIPTSMAYFAHQLPDWMKKLGVASTYLVEIFIPPLFLAPVKSIRIAAFWSQALFMLNILLTGNYNFFNLIYAFICLPMITDAGRSKLSTQRLSRRIPIMYSIFKWALVGSFCGAVFFWFSYIFNVRLSFKEGFAILTDFNFTPTDLYATLSWCVPLSVTIGSIMFGLEVVTAIARSVLDFRSRSFSKRVFVFSQCALMCILSTVLFAISLVPYTSLHQASQASIWPSVKQMHAKSDKFQLTHSYGLFRSMTGVGGRPEVVLEGAYGMDGPWEEYEFPYKVGALDRRPPFVVPHQPRLDWQMWFAALGSHQHNPWFISLTHKILKNESDVLDLFERNPFAGRNPPTFIRAKLYLYHFTKQRKDGGWPKNWWRRTFKSEYMVATRKDDPAVVNYLTQKGLIFDKKRPESAPSMVLRLLTICREFAKKTDGPQFVWAVSFAALLAFFNKLWFFGI</sequence>
<keyword evidence="7" id="KW-0325">Glycoprotein</keyword>
<feature type="transmembrane region" description="Helical" evidence="8">
    <location>
        <begin position="299"/>
        <end position="322"/>
    </location>
</feature>
<comment type="function">
    <text evidence="8">Involved in the maturation of specific proteins in the endoplasmic reticulum.</text>
</comment>
<comment type="similarity">
    <text evidence="2 8">Belongs to the lipase maturation factor family.</text>
</comment>
<name>A0A914WP65_9BILA</name>
<evidence type="ECO:0000256" key="1">
    <source>
        <dbReference type="ARBA" id="ARBA00004477"/>
    </source>
</evidence>
<feature type="domain" description="Lipase maturation factor 1/2 N-terminal" evidence="9">
    <location>
        <begin position="125"/>
        <end position="281"/>
    </location>
</feature>
<keyword evidence="4 8" id="KW-0256">Endoplasmic reticulum</keyword>
<evidence type="ECO:0000259" key="10">
    <source>
        <dbReference type="Pfam" id="PF25179"/>
    </source>
</evidence>
<dbReference type="InterPro" id="IPR057434">
    <property type="entry name" value="LMF1/2_N"/>
</dbReference>
<dbReference type="InterPro" id="IPR009613">
    <property type="entry name" value="LMF"/>
</dbReference>
<feature type="transmembrane region" description="Helical" evidence="8">
    <location>
        <begin position="355"/>
        <end position="377"/>
    </location>
</feature>
<evidence type="ECO:0000256" key="6">
    <source>
        <dbReference type="ARBA" id="ARBA00023136"/>
    </source>
</evidence>
<feature type="domain" description="Lipase maturation factor 1/2 C-terminal" evidence="10">
    <location>
        <begin position="440"/>
        <end position="578"/>
    </location>
</feature>
<dbReference type="AlphaFoldDB" id="A0A914WP65"/>
<comment type="subcellular location">
    <subcellularLocation>
        <location evidence="1 8">Endoplasmic reticulum membrane</location>
        <topology evidence="1 8">Multi-pass membrane protein</topology>
    </subcellularLocation>
</comment>
<evidence type="ECO:0000256" key="2">
    <source>
        <dbReference type="ARBA" id="ARBA00005512"/>
    </source>
</evidence>
<accession>A0A914WP65</accession>
<dbReference type="InterPro" id="IPR057433">
    <property type="entry name" value="LMF1/2_C"/>
</dbReference>
<keyword evidence="6 8" id="KW-0472">Membrane</keyword>
<evidence type="ECO:0000256" key="3">
    <source>
        <dbReference type="ARBA" id="ARBA00022692"/>
    </source>
</evidence>
<dbReference type="PANTHER" id="PTHR14463:SF5">
    <property type="entry name" value="LIPASE MATURATION FACTOR 2"/>
    <property type="match status" value="1"/>
</dbReference>
<dbReference type="Pfam" id="PF25179">
    <property type="entry name" value="LMF1_C"/>
    <property type="match status" value="1"/>
</dbReference>
<dbReference type="Proteomes" id="UP000887566">
    <property type="component" value="Unplaced"/>
</dbReference>
<keyword evidence="5 8" id="KW-1133">Transmembrane helix</keyword>
<evidence type="ECO:0000256" key="4">
    <source>
        <dbReference type="ARBA" id="ARBA00022824"/>
    </source>
</evidence>
<evidence type="ECO:0000256" key="8">
    <source>
        <dbReference type="RuleBase" id="RU361229"/>
    </source>
</evidence>
<proteinExistence type="inferred from homology"/>
<feature type="transmembrane region" description="Helical" evidence="8">
    <location>
        <begin position="219"/>
        <end position="239"/>
    </location>
</feature>
<dbReference type="GO" id="GO:0051604">
    <property type="term" value="P:protein maturation"/>
    <property type="evidence" value="ECO:0007669"/>
    <property type="project" value="InterPro"/>
</dbReference>
<feature type="transmembrane region" description="Helical" evidence="8">
    <location>
        <begin position="630"/>
        <end position="649"/>
    </location>
</feature>
<protein>
    <recommendedName>
        <fullName evidence="8">Lipase maturation factor</fullName>
    </recommendedName>
</protein>
<keyword evidence="11" id="KW-1185">Reference proteome</keyword>
<dbReference type="GO" id="GO:0005789">
    <property type="term" value="C:endoplasmic reticulum membrane"/>
    <property type="evidence" value="ECO:0007669"/>
    <property type="project" value="UniProtKB-SubCell"/>
</dbReference>
<dbReference type="WBParaSite" id="PSAMB.scaffold4779size13544.g25182.t1">
    <property type="protein sequence ID" value="PSAMB.scaffold4779size13544.g25182.t1"/>
    <property type="gene ID" value="PSAMB.scaffold4779size13544.g25182"/>
</dbReference>
<feature type="transmembrane region" description="Helical" evidence="8">
    <location>
        <begin position="251"/>
        <end position="278"/>
    </location>
</feature>
<feature type="transmembrane region" description="Helical" evidence="8">
    <location>
        <begin position="9"/>
        <end position="29"/>
    </location>
</feature>
<evidence type="ECO:0000259" key="9">
    <source>
        <dbReference type="Pfam" id="PF06762"/>
    </source>
</evidence>
<reference evidence="12" key="1">
    <citation type="submission" date="2022-11" db="UniProtKB">
        <authorList>
            <consortium name="WormBaseParasite"/>
        </authorList>
    </citation>
    <scope>IDENTIFICATION</scope>
</reference>
<feature type="transmembrane region" description="Helical" evidence="8">
    <location>
        <begin position="389"/>
        <end position="412"/>
    </location>
</feature>
<evidence type="ECO:0000313" key="11">
    <source>
        <dbReference type="Proteomes" id="UP000887566"/>
    </source>
</evidence>
<evidence type="ECO:0000256" key="5">
    <source>
        <dbReference type="ARBA" id="ARBA00022989"/>
    </source>
</evidence>
<keyword evidence="3 8" id="KW-0812">Transmembrane</keyword>
<evidence type="ECO:0000313" key="12">
    <source>
        <dbReference type="WBParaSite" id="PSAMB.scaffold4779size13544.g25182.t1"/>
    </source>
</evidence>
<dbReference type="PANTHER" id="PTHR14463">
    <property type="entry name" value="LIPASE MATURATION FACTOR"/>
    <property type="match status" value="1"/>
</dbReference>
<evidence type="ECO:0000256" key="7">
    <source>
        <dbReference type="ARBA" id="ARBA00023180"/>
    </source>
</evidence>
<organism evidence="11 12">
    <name type="scientific">Plectus sambesii</name>
    <dbReference type="NCBI Taxonomy" id="2011161"/>
    <lineage>
        <taxon>Eukaryota</taxon>
        <taxon>Metazoa</taxon>
        <taxon>Ecdysozoa</taxon>
        <taxon>Nematoda</taxon>
        <taxon>Chromadorea</taxon>
        <taxon>Plectida</taxon>
        <taxon>Plectina</taxon>
        <taxon>Plectoidea</taxon>
        <taxon>Plectidae</taxon>
        <taxon>Plectus</taxon>
    </lineage>
</organism>
<dbReference type="Pfam" id="PF06762">
    <property type="entry name" value="LMF1"/>
    <property type="match status" value="1"/>
</dbReference>